<dbReference type="AlphaFoldDB" id="W0EWS1"/>
<dbReference type="KEGG" id="nso:NIASO_08970"/>
<reference evidence="1 2" key="1">
    <citation type="submission" date="2013-12" db="EMBL/GenBank/DDBJ databases">
        <authorList>
            <consortium name="DOE Joint Genome Institute"/>
            <person name="Eisen J."/>
            <person name="Huntemann M."/>
            <person name="Han J."/>
            <person name="Chen A."/>
            <person name="Kyrpides N."/>
            <person name="Mavromatis K."/>
            <person name="Markowitz V."/>
            <person name="Palaniappan K."/>
            <person name="Ivanova N."/>
            <person name="Schaumberg A."/>
            <person name="Pati A."/>
            <person name="Liolios K."/>
            <person name="Nordberg H.P."/>
            <person name="Cantor M.N."/>
            <person name="Hua S.X."/>
            <person name="Woyke T."/>
        </authorList>
    </citation>
    <scope>NUCLEOTIDE SEQUENCE [LARGE SCALE GENOMIC DNA]</scope>
    <source>
        <strain evidence="2">DSM 19437</strain>
    </source>
</reference>
<dbReference type="STRING" id="929713.NIASO_08970"/>
<evidence type="ECO:0000313" key="1">
    <source>
        <dbReference type="EMBL" id="AHF15255.1"/>
    </source>
</evidence>
<keyword evidence="2" id="KW-1185">Reference proteome</keyword>
<sequence>MSTGYAFAQNETVSKDSVTISEDSVKEKTTLTLATLYGSNVDYYGQISEQRLPYLALNATVRTRPGIYFSATGFHLFSDSLFVSATSLGVGYEFKITPKFTGDLSFNHTFFPSGSPFLQAGRPNQAGLDLAYQHLFKTELGGDLSFGTDLDYFTTLTNSKAFNFSVSKNKAILSFTPELAVIAGTQQFYQEYLIREEKNNKGKGKGSTGILPVEILTTVNYKQFGLLSYNLKLPLAYNRASYLVEAAVKFALLGNNAVNKGDLNTFFTLGFYYQF</sequence>
<dbReference type="EMBL" id="CP007035">
    <property type="protein sequence ID" value="AHF15255.1"/>
    <property type="molecule type" value="Genomic_DNA"/>
</dbReference>
<dbReference type="eggNOG" id="ENOG502ZBYX">
    <property type="taxonomic scope" value="Bacteria"/>
</dbReference>
<protein>
    <submittedName>
        <fullName evidence="1">Uncharacterized protein</fullName>
    </submittedName>
</protein>
<dbReference type="HOGENOM" id="CLU_926935_0_0_10"/>
<accession>W0EWS1</accession>
<organism evidence="1 2">
    <name type="scientific">Niabella soli DSM 19437</name>
    <dbReference type="NCBI Taxonomy" id="929713"/>
    <lineage>
        <taxon>Bacteria</taxon>
        <taxon>Pseudomonadati</taxon>
        <taxon>Bacteroidota</taxon>
        <taxon>Chitinophagia</taxon>
        <taxon>Chitinophagales</taxon>
        <taxon>Chitinophagaceae</taxon>
        <taxon>Niabella</taxon>
    </lineage>
</organism>
<name>W0EWS1_9BACT</name>
<gene>
    <name evidence="1" type="ORF">NIASO_08970</name>
</gene>
<evidence type="ECO:0000313" key="2">
    <source>
        <dbReference type="Proteomes" id="UP000003586"/>
    </source>
</evidence>
<dbReference type="Proteomes" id="UP000003586">
    <property type="component" value="Chromosome"/>
</dbReference>
<proteinExistence type="predicted"/>